<feature type="region of interest" description="Disordered" evidence="1">
    <location>
        <begin position="62"/>
        <end position="82"/>
    </location>
</feature>
<organism evidence="3 4">
    <name type="scientific">Dermatophagoides farinae</name>
    <name type="common">American house dust mite</name>
    <dbReference type="NCBI Taxonomy" id="6954"/>
    <lineage>
        <taxon>Eukaryota</taxon>
        <taxon>Metazoa</taxon>
        <taxon>Ecdysozoa</taxon>
        <taxon>Arthropoda</taxon>
        <taxon>Chelicerata</taxon>
        <taxon>Arachnida</taxon>
        <taxon>Acari</taxon>
        <taxon>Acariformes</taxon>
        <taxon>Sarcoptiformes</taxon>
        <taxon>Astigmata</taxon>
        <taxon>Psoroptidia</taxon>
        <taxon>Analgoidea</taxon>
        <taxon>Pyroglyphidae</taxon>
        <taxon>Dermatophagoidinae</taxon>
        <taxon>Dermatophagoides</taxon>
    </lineage>
</organism>
<reference evidence="3" key="2">
    <citation type="journal article" date="2022" name="Res Sq">
        <title>Comparative Genomics Reveals Insights into the Divergent Evolution of Astigmatic Mites and Household Pest Adaptations.</title>
        <authorList>
            <person name="Xiong Q."/>
            <person name="Wan A.T.-Y."/>
            <person name="Liu X.-Y."/>
            <person name="Fung C.S.-H."/>
            <person name="Xiao X."/>
            <person name="Malainual N."/>
            <person name="Hou J."/>
            <person name="Wang L."/>
            <person name="Wang M."/>
            <person name="Yang K."/>
            <person name="Cui Y."/>
            <person name="Leung E."/>
            <person name="Nong W."/>
            <person name="Shin S.-K."/>
            <person name="Au S."/>
            <person name="Jeong K.Y."/>
            <person name="Chew F.T."/>
            <person name="Hui J."/>
            <person name="Leung T.F."/>
            <person name="Tungtrongchitr A."/>
            <person name="Zhong N."/>
            <person name="Liu Z."/>
            <person name="Tsui S."/>
        </authorList>
    </citation>
    <scope>NUCLEOTIDE SEQUENCE</scope>
    <source>
        <strain evidence="3">Derf</strain>
        <tissue evidence="3">Whole organism</tissue>
    </source>
</reference>
<evidence type="ECO:0000313" key="4">
    <source>
        <dbReference type="Proteomes" id="UP000790347"/>
    </source>
</evidence>
<dbReference type="EMBL" id="ASGP02000008">
    <property type="protein sequence ID" value="KAH9493765.1"/>
    <property type="molecule type" value="Genomic_DNA"/>
</dbReference>
<feature type="compositionally biased region" description="Low complexity" evidence="1">
    <location>
        <begin position="32"/>
        <end position="46"/>
    </location>
</feature>
<proteinExistence type="predicted"/>
<dbReference type="Gene3D" id="1.20.1270.290">
    <property type="match status" value="1"/>
</dbReference>
<name>A0A922KWY2_DERFA</name>
<keyword evidence="4" id="KW-1185">Reference proteome</keyword>
<dbReference type="InterPro" id="IPR040930">
    <property type="entry name" value="AF-9_AHD"/>
</dbReference>
<feature type="domain" description="AF-9 ANC1 homology" evidence="2">
    <location>
        <begin position="93"/>
        <end position="155"/>
    </location>
</feature>
<feature type="compositionally biased region" description="Polar residues" evidence="1">
    <location>
        <begin position="1"/>
        <end position="10"/>
    </location>
</feature>
<feature type="region of interest" description="Disordered" evidence="1">
    <location>
        <begin position="1"/>
        <end position="48"/>
    </location>
</feature>
<sequence>MDRSSPNLDSKFTKRNHQHYHGSPMVIVSPASNNSSSSSTSQQNTQRVTTMNTMTCYDRAAVSLSPANIPPPPQPQSQTSSSTSTMMITNFSMAELQEIQLKISSIQETFVLQRIVDLIEERNNRSSCFTIIGNCLQFDLMRLDSGTLAEIRRLISNYNI</sequence>
<accession>A0A922KWY2</accession>
<dbReference type="Pfam" id="PF17793">
    <property type="entry name" value="AHD"/>
    <property type="match status" value="1"/>
</dbReference>
<dbReference type="Proteomes" id="UP000790347">
    <property type="component" value="Unassembled WGS sequence"/>
</dbReference>
<evidence type="ECO:0000259" key="2">
    <source>
        <dbReference type="Pfam" id="PF17793"/>
    </source>
</evidence>
<reference evidence="3" key="1">
    <citation type="submission" date="2013-05" db="EMBL/GenBank/DDBJ databases">
        <authorList>
            <person name="Yim A.K.Y."/>
            <person name="Chan T.F."/>
            <person name="Ji K.M."/>
            <person name="Liu X.Y."/>
            <person name="Zhou J.W."/>
            <person name="Li R.Q."/>
            <person name="Yang K.Y."/>
            <person name="Li J."/>
            <person name="Li M."/>
            <person name="Law P.T.W."/>
            <person name="Wu Y.L."/>
            <person name="Cai Z.L."/>
            <person name="Qin H."/>
            <person name="Bao Y."/>
            <person name="Leung R.K.K."/>
            <person name="Ng P.K.S."/>
            <person name="Zou J."/>
            <person name="Zhong X.J."/>
            <person name="Ran P.X."/>
            <person name="Zhong N.S."/>
            <person name="Liu Z.G."/>
            <person name="Tsui S.K.W."/>
        </authorList>
    </citation>
    <scope>NUCLEOTIDE SEQUENCE</scope>
    <source>
        <strain evidence="3">Derf</strain>
        <tissue evidence="3">Whole organism</tissue>
    </source>
</reference>
<dbReference type="AlphaFoldDB" id="A0A922KWY2"/>
<evidence type="ECO:0000256" key="1">
    <source>
        <dbReference type="SAM" id="MobiDB-lite"/>
    </source>
</evidence>
<evidence type="ECO:0000313" key="3">
    <source>
        <dbReference type="EMBL" id="KAH9493765.1"/>
    </source>
</evidence>
<protein>
    <recommendedName>
        <fullName evidence="2">AF-9 ANC1 homology domain-containing protein</fullName>
    </recommendedName>
</protein>
<comment type="caution">
    <text evidence="3">The sequence shown here is derived from an EMBL/GenBank/DDBJ whole genome shotgun (WGS) entry which is preliminary data.</text>
</comment>
<gene>
    <name evidence="3" type="ORF">DERF_014498</name>
</gene>